<organism evidence="3 4">
    <name type="scientific">Paramecium primaurelia</name>
    <dbReference type="NCBI Taxonomy" id="5886"/>
    <lineage>
        <taxon>Eukaryota</taxon>
        <taxon>Sar</taxon>
        <taxon>Alveolata</taxon>
        <taxon>Ciliophora</taxon>
        <taxon>Intramacronucleata</taxon>
        <taxon>Oligohymenophorea</taxon>
        <taxon>Peniculida</taxon>
        <taxon>Parameciidae</taxon>
        <taxon>Paramecium</taxon>
    </lineage>
</organism>
<dbReference type="PANTHER" id="PTHR40515:SF1">
    <property type="entry name" value="CILIA- AND FLAGELLA-ASSOCIATED PROTEIN 157"/>
    <property type="match status" value="1"/>
</dbReference>
<feature type="coiled-coil region" evidence="1">
    <location>
        <begin position="176"/>
        <end position="203"/>
    </location>
</feature>
<name>A0A8S1JY84_PARPR</name>
<sequence length="525" mass="62671">MQKIQDDQQFIKNTKSMQKMQEIADRLASTTPDLTKFINPEAILKPTKMQIDLQGKKGDPNDPKNKKKQIQQSTVITKNEMTAQDWILKCQELQAILEKEKMRTNQLELELKNRQERFVNREIEYRKTIEELQSELRAKTALDQGDRKIMENIYKDHNKIIEGINNIQLRTSKILVDQERDIIRFFNNKINEIKKQFEEERIKKGKNDQEYIEKENQLISELEWIKNIAQKIDNENHSLMQKYKELKIQYQTQENDREMLLKELIMKKKKNAILKSQIQQYEKLLNEVQKDEVEQDDQSFDQPSYQDIVRPGSKAKVRIRSVKNSAQSQSQNKQNKDEQLSKNPSQIQQQLQGSQSIQQTLQRYEKTIKSLQSTLKKEQKRVRELKQLYIKEMQSKSELEVILRKCIDDIKEEIIQIKGEARIFNKNNKNKQDNLEKEDRDKLIQTLLDNEKIVTLIHDQIFYANKKKVDVDELNTSKYQQQQQQQPEQQKLFQFPNKQIIQQQSQQRQQEDEGFDDGENPEDEF</sequence>
<evidence type="ECO:0000313" key="3">
    <source>
        <dbReference type="EMBL" id="CAD8047702.1"/>
    </source>
</evidence>
<dbReference type="AlphaFoldDB" id="A0A8S1JY84"/>
<feature type="region of interest" description="Disordered" evidence="2">
    <location>
        <begin position="314"/>
        <end position="354"/>
    </location>
</feature>
<feature type="region of interest" description="Disordered" evidence="2">
    <location>
        <begin position="52"/>
        <end position="74"/>
    </location>
</feature>
<feature type="compositionally biased region" description="Low complexity" evidence="2">
    <location>
        <begin position="480"/>
        <end position="490"/>
    </location>
</feature>
<reference evidence="3" key="1">
    <citation type="submission" date="2021-01" db="EMBL/GenBank/DDBJ databases">
        <authorList>
            <consortium name="Genoscope - CEA"/>
            <person name="William W."/>
        </authorList>
    </citation>
    <scope>NUCLEOTIDE SEQUENCE</scope>
</reference>
<feature type="coiled-coil region" evidence="1">
    <location>
        <begin position="90"/>
        <end position="117"/>
    </location>
</feature>
<evidence type="ECO:0000256" key="2">
    <source>
        <dbReference type="SAM" id="MobiDB-lite"/>
    </source>
</evidence>
<feature type="compositionally biased region" description="Low complexity" evidence="2">
    <location>
        <begin position="499"/>
        <end position="508"/>
    </location>
</feature>
<evidence type="ECO:0000256" key="1">
    <source>
        <dbReference type="SAM" id="Coils"/>
    </source>
</evidence>
<proteinExistence type="predicted"/>
<feature type="compositionally biased region" description="Low complexity" evidence="2">
    <location>
        <begin position="345"/>
        <end position="354"/>
    </location>
</feature>
<comment type="caution">
    <text evidence="3">The sequence shown here is derived from an EMBL/GenBank/DDBJ whole genome shotgun (WGS) entry which is preliminary data.</text>
</comment>
<accession>A0A8S1JY84</accession>
<keyword evidence="4" id="KW-1185">Reference proteome</keyword>
<dbReference type="Proteomes" id="UP000688137">
    <property type="component" value="Unassembled WGS sequence"/>
</dbReference>
<protein>
    <submittedName>
        <fullName evidence="3">Uncharacterized protein</fullName>
    </submittedName>
</protein>
<feature type="compositionally biased region" description="Low complexity" evidence="2">
    <location>
        <begin position="323"/>
        <end position="333"/>
    </location>
</feature>
<gene>
    <name evidence="3" type="ORF">PPRIM_AZ9-3.1.T0120026</name>
</gene>
<evidence type="ECO:0000313" key="4">
    <source>
        <dbReference type="Proteomes" id="UP000688137"/>
    </source>
</evidence>
<feature type="region of interest" description="Disordered" evidence="2">
    <location>
        <begin position="480"/>
        <end position="525"/>
    </location>
</feature>
<dbReference type="OMA" id="RQYKVRI"/>
<feature type="coiled-coil region" evidence="1">
    <location>
        <begin position="354"/>
        <end position="388"/>
    </location>
</feature>
<keyword evidence="1" id="KW-0175">Coiled coil</keyword>
<feature type="compositionally biased region" description="Basic and acidic residues" evidence="2">
    <location>
        <begin position="54"/>
        <end position="64"/>
    </location>
</feature>
<feature type="coiled-coil region" evidence="1">
    <location>
        <begin position="229"/>
        <end position="298"/>
    </location>
</feature>
<dbReference type="PANTHER" id="PTHR40515">
    <property type="entry name" value="CILIA- AND FLAGELLA-ASSOCIATED PROTEIN 157"/>
    <property type="match status" value="1"/>
</dbReference>
<dbReference type="EMBL" id="CAJJDM010000009">
    <property type="protein sequence ID" value="CAD8047702.1"/>
    <property type="molecule type" value="Genomic_DNA"/>
</dbReference>
<feature type="compositionally biased region" description="Acidic residues" evidence="2">
    <location>
        <begin position="512"/>
        <end position="525"/>
    </location>
</feature>